<sequence>MAIVYYNDRAFTLSEEKVKHAHNIGLNMITIQYRLDEGWGLDDAISLSPEYVMKNGVICAAFILPEVSYYLPLETLEDNAIKSLTAFRKRLENNKSIDGLLKENNFYFVDRNSRTEYDLALEDVMRRKRAEERARERKRTEKPWLYDGTPQCVKPSKWYKHLAENDIFIKVVQ</sequence>
<dbReference type="RefSeq" id="WP_047130968.1">
    <property type="nucleotide sequence ID" value="NZ_CP015114.1"/>
</dbReference>
<accession>A0AB37H2Y7</accession>
<protein>
    <recommendedName>
        <fullName evidence="3">Phage protein</fullName>
    </recommendedName>
</protein>
<dbReference type="Proteomes" id="UP000595942">
    <property type="component" value="Chromosome"/>
</dbReference>
<keyword evidence="2" id="KW-1185">Reference proteome</keyword>
<dbReference type="GeneID" id="93726958"/>
<evidence type="ECO:0000313" key="1">
    <source>
        <dbReference type="EMBL" id="QQS83122.1"/>
    </source>
</evidence>
<gene>
    <name evidence="1" type="ORF">I6J05_02005</name>
</gene>
<dbReference type="EMBL" id="CP068073">
    <property type="protein sequence ID" value="QQS83122.1"/>
    <property type="molecule type" value="Genomic_DNA"/>
</dbReference>
<evidence type="ECO:0008006" key="3">
    <source>
        <dbReference type="Google" id="ProtNLM"/>
    </source>
</evidence>
<reference evidence="1 2" key="1">
    <citation type="submission" date="2021-01" db="EMBL/GenBank/DDBJ databases">
        <title>FDA dAtabase for Regulatory Grade micrObial Sequences (FDA-ARGOS): Supporting development and validation of Infectious Disease Dx tests.</title>
        <authorList>
            <person name="Sproer C."/>
            <person name="Gronow S."/>
            <person name="Severitt S."/>
            <person name="Schroder I."/>
            <person name="Tallon L."/>
            <person name="Sadzewicz L."/>
            <person name="Zhao X."/>
            <person name="Boylan J."/>
            <person name="Ott S."/>
            <person name="Bowen H."/>
            <person name="Vavikolanu K."/>
            <person name="Mehta A."/>
            <person name="Aluvathingal J."/>
            <person name="Nadendla S."/>
            <person name="Lowell S."/>
            <person name="Myers T."/>
            <person name="Yan Y."/>
            <person name="Sichtig H."/>
        </authorList>
    </citation>
    <scope>NUCLEOTIDE SEQUENCE [LARGE SCALE GENOMIC DNA]</scope>
    <source>
        <strain evidence="1 2">FDAARGOS_1148</strain>
    </source>
</reference>
<proteinExistence type="predicted"/>
<dbReference type="AlphaFoldDB" id="A0AB37H2Y7"/>
<name>A0AB37H2Y7_9STAP</name>
<evidence type="ECO:0000313" key="2">
    <source>
        <dbReference type="Proteomes" id="UP000595942"/>
    </source>
</evidence>
<dbReference type="KEGG" id="scv:A4G25_03695"/>
<organism evidence="1 2">
    <name type="scientific">Staphylococcus condimenti</name>
    <dbReference type="NCBI Taxonomy" id="70255"/>
    <lineage>
        <taxon>Bacteria</taxon>
        <taxon>Bacillati</taxon>
        <taxon>Bacillota</taxon>
        <taxon>Bacilli</taxon>
        <taxon>Bacillales</taxon>
        <taxon>Staphylococcaceae</taxon>
        <taxon>Staphylococcus</taxon>
    </lineage>
</organism>